<reference evidence="7" key="1">
    <citation type="submission" date="2021-04" db="EMBL/GenBank/DDBJ databases">
        <authorList>
            <consortium name="Molecular Ecology Group"/>
        </authorList>
    </citation>
    <scope>NUCLEOTIDE SEQUENCE</scope>
</reference>
<evidence type="ECO:0000256" key="4">
    <source>
        <dbReference type="ARBA" id="ARBA00023163"/>
    </source>
</evidence>
<comment type="subcellular location">
    <subcellularLocation>
        <location evidence="1">Nucleus</location>
    </subcellularLocation>
</comment>
<organism evidence="7 8">
    <name type="scientific">Candidula unifasciata</name>
    <dbReference type="NCBI Taxonomy" id="100452"/>
    <lineage>
        <taxon>Eukaryota</taxon>
        <taxon>Metazoa</taxon>
        <taxon>Spiralia</taxon>
        <taxon>Lophotrochozoa</taxon>
        <taxon>Mollusca</taxon>
        <taxon>Gastropoda</taxon>
        <taxon>Heterobranchia</taxon>
        <taxon>Euthyneura</taxon>
        <taxon>Panpulmonata</taxon>
        <taxon>Eupulmonata</taxon>
        <taxon>Stylommatophora</taxon>
        <taxon>Helicina</taxon>
        <taxon>Helicoidea</taxon>
        <taxon>Geomitridae</taxon>
        <taxon>Candidula</taxon>
    </lineage>
</organism>
<name>A0A8S3Z1Y6_9EUPU</name>
<gene>
    <name evidence="7" type="ORF">CUNI_LOCUS7020</name>
</gene>
<evidence type="ECO:0000313" key="7">
    <source>
        <dbReference type="EMBL" id="CAG5121462.1"/>
    </source>
</evidence>
<dbReference type="OrthoDB" id="10034090at2759"/>
<evidence type="ECO:0000256" key="3">
    <source>
        <dbReference type="ARBA" id="ARBA00023125"/>
    </source>
</evidence>
<dbReference type="AlphaFoldDB" id="A0A8S3Z1Y6"/>
<dbReference type="GO" id="GO:0000978">
    <property type="term" value="F:RNA polymerase II cis-regulatory region sequence-specific DNA binding"/>
    <property type="evidence" value="ECO:0007669"/>
    <property type="project" value="TreeGrafter"/>
</dbReference>
<evidence type="ECO:0000256" key="5">
    <source>
        <dbReference type="ARBA" id="ARBA00023242"/>
    </source>
</evidence>
<evidence type="ECO:0000256" key="6">
    <source>
        <dbReference type="SAM" id="MobiDB-lite"/>
    </source>
</evidence>
<feature type="non-terminal residue" evidence="7">
    <location>
        <position position="243"/>
    </location>
</feature>
<feature type="compositionally biased region" description="Low complexity" evidence="6">
    <location>
        <begin position="59"/>
        <end position="83"/>
    </location>
</feature>
<dbReference type="GO" id="GO:0000981">
    <property type="term" value="F:DNA-binding transcription factor activity, RNA polymerase II-specific"/>
    <property type="evidence" value="ECO:0007669"/>
    <property type="project" value="TreeGrafter"/>
</dbReference>
<evidence type="ECO:0000256" key="2">
    <source>
        <dbReference type="ARBA" id="ARBA00023015"/>
    </source>
</evidence>
<keyword evidence="8" id="KW-1185">Reference proteome</keyword>
<dbReference type="EMBL" id="CAJHNH020001092">
    <property type="protein sequence ID" value="CAG5121462.1"/>
    <property type="molecule type" value="Genomic_DNA"/>
</dbReference>
<sequence>PRSPIDILKKACLQYQQSRKVYSPGPDDFPQDSPRYHSPKATGMYGEYFMDPQLLSSSGLPPMSSFRGGQPVGGVSVPSSTSGYTRAPSPAINGSDLMPSRPPVSSSSGMAVGKALASIYSTEQTSSSYGGSNPSTPVSSPPPITGGVPSHQWNRSSSQTGTSAHYDPVAHSHLHSLSRMEERLDLDDAIHVLRTHAEGQPLLSAHPGLPPPMMAVGGQPTGVMGGLPYPAAMMVGHLDASHM</sequence>
<feature type="region of interest" description="Disordered" evidence="6">
    <location>
        <begin position="59"/>
        <end position="109"/>
    </location>
</feature>
<dbReference type="Proteomes" id="UP000678393">
    <property type="component" value="Unassembled WGS sequence"/>
</dbReference>
<feature type="region of interest" description="Disordered" evidence="6">
    <location>
        <begin position="124"/>
        <end position="166"/>
    </location>
</feature>
<feature type="non-terminal residue" evidence="7">
    <location>
        <position position="1"/>
    </location>
</feature>
<dbReference type="PANTHER" id="PTHR11793:SF13">
    <property type="entry name" value="PROTEIN DAUGHTERLESS"/>
    <property type="match status" value="1"/>
</dbReference>
<keyword evidence="5" id="KW-0539">Nucleus</keyword>
<feature type="region of interest" description="Disordered" evidence="6">
    <location>
        <begin position="19"/>
        <end position="40"/>
    </location>
</feature>
<dbReference type="GO" id="GO:0005634">
    <property type="term" value="C:nucleus"/>
    <property type="evidence" value="ECO:0007669"/>
    <property type="project" value="UniProtKB-SubCell"/>
</dbReference>
<dbReference type="PANTHER" id="PTHR11793">
    <property type="entry name" value="BASIC HELIX-LOOP-HELIX TRANSCRIPTION FACTOR"/>
    <property type="match status" value="1"/>
</dbReference>
<dbReference type="GO" id="GO:0000785">
    <property type="term" value="C:chromatin"/>
    <property type="evidence" value="ECO:0007669"/>
    <property type="project" value="TreeGrafter"/>
</dbReference>
<protein>
    <submittedName>
        <fullName evidence="7">Uncharacterized protein</fullName>
    </submittedName>
</protein>
<dbReference type="GO" id="GO:0005667">
    <property type="term" value="C:transcription regulator complex"/>
    <property type="evidence" value="ECO:0007669"/>
    <property type="project" value="TreeGrafter"/>
</dbReference>
<keyword evidence="4" id="KW-0804">Transcription</keyword>
<keyword evidence="3" id="KW-0238">DNA-binding</keyword>
<feature type="compositionally biased region" description="Polar residues" evidence="6">
    <location>
        <begin position="151"/>
        <end position="163"/>
    </location>
</feature>
<proteinExistence type="predicted"/>
<dbReference type="InterPro" id="IPR051098">
    <property type="entry name" value="NeuroDiff_E-box_TFs"/>
</dbReference>
<evidence type="ECO:0000256" key="1">
    <source>
        <dbReference type="ARBA" id="ARBA00004123"/>
    </source>
</evidence>
<accession>A0A8S3Z1Y6</accession>
<keyword evidence="2" id="KW-0805">Transcription regulation</keyword>
<comment type="caution">
    <text evidence="7">The sequence shown here is derived from an EMBL/GenBank/DDBJ whole genome shotgun (WGS) entry which is preliminary data.</text>
</comment>
<evidence type="ECO:0000313" key="8">
    <source>
        <dbReference type="Proteomes" id="UP000678393"/>
    </source>
</evidence>